<reference evidence="2 3" key="1">
    <citation type="submission" date="2018-07" db="EMBL/GenBank/DDBJ databases">
        <title>Genomic Encyclopedia of Type Strains, Phase IV (KMG-IV): sequencing the most valuable type-strain genomes for metagenomic binning, comparative biology and taxonomic classification.</title>
        <authorList>
            <person name="Goeker M."/>
        </authorList>
    </citation>
    <scope>NUCLEOTIDE SEQUENCE [LARGE SCALE GENOMIC DNA]</scope>
    <source>
        <strain evidence="2 3">DSM 4134</strain>
    </source>
</reference>
<dbReference type="EMBL" id="QREG01000004">
    <property type="protein sequence ID" value="REE01297.1"/>
    <property type="molecule type" value="Genomic_DNA"/>
</dbReference>
<feature type="transmembrane region" description="Helical" evidence="1">
    <location>
        <begin position="38"/>
        <end position="59"/>
    </location>
</feature>
<dbReference type="AlphaFoldDB" id="A0A3D9L8U3"/>
<evidence type="ECO:0000313" key="2">
    <source>
        <dbReference type="EMBL" id="REE01297.1"/>
    </source>
</evidence>
<dbReference type="Proteomes" id="UP000256779">
    <property type="component" value="Unassembled WGS sequence"/>
</dbReference>
<sequence length="64" mass="7363">MRIFLNEKHKWVSIIGLIISIPIFMALMPYGSFNPSDIGFWMSIGLALFIDIGTNFLLVKFQKK</sequence>
<organism evidence="2 3">
    <name type="scientific">Marinoscillum furvescens DSM 4134</name>
    <dbReference type="NCBI Taxonomy" id="1122208"/>
    <lineage>
        <taxon>Bacteria</taxon>
        <taxon>Pseudomonadati</taxon>
        <taxon>Bacteroidota</taxon>
        <taxon>Cytophagia</taxon>
        <taxon>Cytophagales</taxon>
        <taxon>Reichenbachiellaceae</taxon>
        <taxon>Marinoscillum</taxon>
    </lineage>
</organism>
<accession>A0A3D9L8U3</accession>
<keyword evidence="1" id="KW-0812">Transmembrane</keyword>
<comment type="caution">
    <text evidence="2">The sequence shown here is derived from an EMBL/GenBank/DDBJ whole genome shotgun (WGS) entry which is preliminary data.</text>
</comment>
<evidence type="ECO:0000313" key="3">
    <source>
        <dbReference type="Proteomes" id="UP000256779"/>
    </source>
</evidence>
<gene>
    <name evidence="2" type="ORF">C7460_104318</name>
</gene>
<keyword evidence="1" id="KW-1133">Transmembrane helix</keyword>
<keyword evidence="1" id="KW-0472">Membrane</keyword>
<evidence type="ECO:0000256" key="1">
    <source>
        <dbReference type="SAM" id="Phobius"/>
    </source>
</evidence>
<feature type="transmembrane region" description="Helical" evidence="1">
    <location>
        <begin position="12"/>
        <end position="32"/>
    </location>
</feature>
<protein>
    <submittedName>
        <fullName evidence="2">Uncharacterized protein</fullName>
    </submittedName>
</protein>
<keyword evidence="3" id="KW-1185">Reference proteome</keyword>
<name>A0A3D9L8U3_MARFU</name>
<proteinExistence type="predicted"/>